<dbReference type="SUPFAM" id="SSF49899">
    <property type="entry name" value="Concanavalin A-like lectins/glucanases"/>
    <property type="match status" value="1"/>
</dbReference>
<dbReference type="PANTHER" id="PTHR33681">
    <property type="entry name" value="BINDING PROTEIN, PUTATIVE, EXPRESSED-RELATED"/>
    <property type="match status" value="1"/>
</dbReference>
<evidence type="ECO:0000313" key="2">
    <source>
        <dbReference type="EMBL" id="PNX80444.1"/>
    </source>
</evidence>
<reference evidence="3 5" key="2">
    <citation type="journal article" date="2017" name="Front. Plant Sci.">
        <title>Gene Classification and Mining of Molecular Markers Useful in Red Clover (Trifolium pratense) Breeding.</title>
        <authorList>
            <person name="Istvanek J."/>
            <person name="Dluhosova J."/>
            <person name="Dluhos P."/>
            <person name="Patkova L."/>
            <person name="Nedelnik J."/>
            <person name="Repkova J."/>
        </authorList>
    </citation>
    <scope>NUCLEOTIDE SEQUENCE [LARGE SCALE GENOMIC DNA]</scope>
    <source>
        <strain evidence="5">cv. Tatra</strain>
        <tissue evidence="3">Young leaves</tissue>
    </source>
</reference>
<comment type="caution">
    <text evidence="3">The sequence shown here is derived from an EMBL/GenBank/DDBJ whole genome shotgun (WGS) entry which is preliminary data.</text>
</comment>
<sequence length="207" mass="23720">MALLQVIIYQTTLASAIVDPTQGFTPVSLDNSNFVIQKPYDVQENQRYSYTNGVHQFWVYPTDKPFKNDTNTKPRTEIRISGYDYTSGIWQFEGYGYIPSGTSGVSIMQVFGGSPYATTAMLRIYDGSLTYYESPILTPNIYNRWFRVNVIHDVDANNVKIYIDGDLKYDVAGRGANTHYFKFGVYLQNNPSNCTESRWKDIKVFQK</sequence>
<evidence type="ECO:0000313" key="4">
    <source>
        <dbReference type="EMBL" id="PNX96734.1"/>
    </source>
</evidence>
<dbReference type="Pfam" id="PF08787">
    <property type="entry name" value="Alginate_lyase2"/>
    <property type="match status" value="1"/>
</dbReference>
<dbReference type="PANTHER" id="PTHR33681:SF4">
    <property type="entry name" value="OS12G0171100 PROTEIN"/>
    <property type="match status" value="1"/>
</dbReference>
<dbReference type="InterPro" id="IPR013320">
    <property type="entry name" value="ConA-like_dom_sf"/>
</dbReference>
<proteinExistence type="predicted"/>
<accession>A0A2K3LY24</accession>
<name>A0A2K3LY24_TRIPR</name>
<dbReference type="EMBL" id="ASHM01037960">
    <property type="protein sequence ID" value="PNX80444.1"/>
    <property type="molecule type" value="Genomic_DNA"/>
</dbReference>
<organism evidence="3 5">
    <name type="scientific">Trifolium pratense</name>
    <name type="common">Red clover</name>
    <dbReference type="NCBI Taxonomy" id="57577"/>
    <lineage>
        <taxon>Eukaryota</taxon>
        <taxon>Viridiplantae</taxon>
        <taxon>Streptophyta</taxon>
        <taxon>Embryophyta</taxon>
        <taxon>Tracheophyta</taxon>
        <taxon>Spermatophyta</taxon>
        <taxon>Magnoliopsida</taxon>
        <taxon>eudicotyledons</taxon>
        <taxon>Gunneridae</taxon>
        <taxon>Pentapetalae</taxon>
        <taxon>rosids</taxon>
        <taxon>fabids</taxon>
        <taxon>Fabales</taxon>
        <taxon>Fabaceae</taxon>
        <taxon>Papilionoideae</taxon>
        <taxon>50 kb inversion clade</taxon>
        <taxon>NPAAA clade</taxon>
        <taxon>Hologalegina</taxon>
        <taxon>IRL clade</taxon>
        <taxon>Trifolieae</taxon>
        <taxon>Trifolium</taxon>
    </lineage>
</organism>
<dbReference type="EMBL" id="ASHM01044104">
    <property type="protein sequence ID" value="PNX83434.1"/>
    <property type="molecule type" value="Genomic_DNA"/>
</dbReference>
<evidence type="ECO:0000313" key="3">
    <source>
        <dbReference type="EMBL" id="PNX83434.1"/>
    </source>
</evidence>
<dbReference type="AlphaFoldDB" id="A0A2K3LY24"/>
<gene>
    <name evidence="4" type="ORF">L195_g019947</name>
    <name evidence="2" type="ORF">L195_g036444</name>
    <name evidence="3" type="ORF">L195_g039476</name>
</gene>
<dbReference type="InterPro" id="IPR014895">
    <property type="entry name" value="Alginate_lyase_2"/>
</dbReference>
<dbReference type="STRING" id="57577.A0A2K3LY24"/>
<dbReference type="EMBL" id="ASHM01014811">
    <property type="protein sequence ID" value="PNX96734.1"/>
    <property type="molecule type" value="Genomic_DNA"/>
</dbReference>
<protein>
    <submittedName>
        <fullName evidence="2">Citrate-binding protein</fullName>
    </submittedName>
</protein>
<feature type="domain" description="Alginate lyase 2" evidence="1">
    <location>
        <begin position="30"/>
        <end position="205"/>
    </location>
</feature>
<evidence type="ECO:0000313" key="5">
    <source>
        <dbReference type="Proteomes" id="UP000236291"/>
    </source>
</evidence>
<evidence type="ECO:0000259" key="1">
    <source>
        <dbReference type="Pfam" id="PF08787"/>
    </source>
</evidence>
<dbReference type="Gene3D" id="2.60.120.200">
    <property type="match status" value="1"/>
</dbReference>
<reference evidence="3 5" key="1">
    <citation type="journal article" date="2014" name="Am. J. Bot.">
        <title>Genome assembly and annotation for red clover (Trifolium pratense; Fabaceae).</title>
        <authorList>
            <person name="Istvanek J."/>
            <person name="Jaros M."/>
            <person name="Krenek A."/>
            <person name="Repkova J."/>
        </authorList>
    </citation>
    <scope>NUCLEOTIDE SEQUENCE [LARGE SCALE GENOMIC DNA]</scope>
    <source>
        <strain evidence="5">cv. Tatra</strain>
        <tissue evidence="3">Young leaves</tissue>
    </source>
</reference>
<dbReference type="Proteomes" id="UP000236291">
    <property type="component" value="Unassembled WGS sequence"/>
</dbReference>